<evidence type="ECO:0000313" key="4">
    <source>
        <dbReference type="Proteomes" id="UP001596266"/>
    </source>
</evidence>
<dbReference type="SUPFAM" id="SSF69318">
    <property type="entry name" value="Integrin alpha N-terminal domain"/>
    <property type="match status" value="1"/>
</dbReference>
<dbReference type="EMBL" id="JBHSUA010000015">
    <property type="protein sequence ID" value="MFC6396868.1"/>
    <property type="molecule type" value="Genomic_DNA"/>
</dbReference>
<accession>A0ABW1X1D6</accession>
<protein>
    <submittedName>
        <fullName evidence="3">FG-GAP-like repeat-containing protein</fullName>
    </submittedName>
</protein>
<keyword evidence="4" id="KW-1185">Reference proteome</keyword>
<name>A0ABW1X1D6_9ACTN</name>
<dbReference type="InterPro" id="IPR013693">
    <property type="entry name" value="SpoIID/LytB_N"/>
</dbReference>
<keyword evidence="1" id="KW-0732">Signal</keyword>
<feature type="domain" description="Sporulation stage II protein D amidase enhancer LytB N-terminal" evidence="2">
    <location>
        <begin position="210"/>
        <end position="291"/>
    </location>
</feature>
<reference evidence="4" key="1">
    <citation type="journal article" date="2019" name="Int. J. Syst. Evol. Microbiol.">
        <title>The Global Catalogue of Microorganisms (GCM) 10K type strain sequencing project: providing services to taxonomists for standard genome sequencing and annotation.</title>
        <authorList>
            <consortium name="The Broad Institute Genomics Platform"/>
            <consortium name="The Broad Institute Genome Sequencing Center for Infectious Disease"/>
            <person name="Wu L."/>
            <person name="Ma J."/>
        </authorList>
    </citation>
    <scope>NUCLEOTIDE SEQUENCE [LARGE SCALE GENOMIC DNA]</scope>
    <source>
        <strain evidence="4">CGMCC 1.15277</strain>
    </source>
</reference>
<dbReference type="PANTHER" id="PTHR44103:SF1">
    <property type="entry name" value="PROPROTEIN CONVERTASE P"/>
    <property type="match status" value="1"/>
</dbReference>
<dbReference type="InterPro" id="IPR013517">
    <property type="entry name" value="FG-GAP"/>
</dbReference>
<evidence type="ECO:0000313" key="3">
    <source>
        <dbReference type="EMBL" id="MFC6396868.1"/>
    </source>
</evidence>
<dbReference type="Proteomes" id="UP001596266">
    <property type="component" value="Unassembled WGS sequence"/>
</dbReference>
<dbReference type="RefSeq" id="WP_343884131.1">
    <property type="nucleotide sequence ID" value="NZ_BAAAKI010000001.1"/>
</dbReference>
<evidence type="ECO:0000256" key="1">
    <source>
        <dbReference type="ARBA" id="ARBA00022729"/>
    </source>
</evidence>
<comment type="caution">
    <text evidence="3">The sequence shown here is derived from an EMBL/GenBank/DDBJ whole genome shotgun (WGS) entry which is preliminary data.</text>
</comment>
<dbReference type="Gene3D" id="2.130.10.130">
    <property type="entry name" value="Integrin alpha, N-terminal"/>
    <property type="match status" value="1"/>
</dbReference>
<organism evidence="3 4">
    <name type="scientific">Luteococcus sanguinis</name>
    <dbReference type="NCBI Taxonomy" id="174038"/>
    <lineage>
        <taxon>Bacteria</taxon>
        <taxon>Bacillati</taxon>
        <taxon>Actinomycetota</taxon>
        <taxon>Actinomycetes</taxon>
        <taxon>Propionibacteriales</taxon>
        <taxon>Propionibacteriaceae</taxon>
        <taxon>Luteococcus</taxon>
    </lineage>
</organism>
<dbReference type="Pfam" id="PF08486">
    <property type="entry name" value="SpoIID"/>
    <property type="match status" value="1"/>
</dbReference>
<proteinExistence type="predicted"/>
<gene>
    <name evidence="3" type="ORF">ACFP57_07710</name>
</gene>
<evidence type="ECO:0000259" key="2">
    <source>
        <dbReference type="Pfam" id="PF08486"/>
    </source>
</evidence>
<dbReference type="PANTHER" id="PTHR44103">
    <property type="entry name" value="PROPROTEIN CONVERTASE P"/>
    <property type="match status" value="1"/>
</dbReference>
<sequence length="660" mass="68721">MTHLHRPLVAVLSGALVLTGLPDHTPAAQAAEQSYRAAGGKLTLVGRGHGHGRGMSQYGSYAAATQGKTWRQIVAFYYPGATLQNQARRTIRVSTTGRTGSVARVAIEPGLTATDGAGQTIALPSVDGTTPITSWEVARPSTGGTATTTTLWFRTAAGRKALRSTESGRWTISAADGSLSAQNSRGDTVATYLGRLVGNRSGSIIVPVLVTSLDNYTRQVVPYENIPSWPVQAHAAQAVAARSYGAWHINHPRSSLYDICDTTSCQVMGGITGETTQTRDGIALSAGHVLTANGEALRSEFSASNGGQPADGGVSWTTTAPDPFEPRLLPHQNTWQASIKVADVQKRWPAVGTFTRLVVTNRDGRGEWGGRVTGLRVEGTTGKVTVTVSQLAALTDQTLKSNYFTVVAGPTAISHDLNGDGRGDFASVTATGNVQVNSWTGAGVAPPRTGGAGWGGLRAVMAGQFNSDRYADLLSVDATGSLRLHAARGTNFADPTVLASGMGAYDRFTVVPAFSSGKPVVLARRTSDGALVRWTGTGSGGLVSSKPTVVSPTGWPGARVTAMLGVRDLTNDGRSDLVVRTSSGELWVWAGDGVGRLTSARKIGSGWSGFTSIATVGDINADGRCDIVARTSTGVTRLYRTTATGFVRVDLAAGQGKIAS</sequence>
<dbReference type="Pfam" id="PF13517">
    <property type="entry name" value="FG-GAP_3"/>
    <property type="match status" value="1"/>
</dbReference>
<dbReference type="InterPro" id="IPR028994">
    <property type="entry name" value="Integrin_alpha_N"/>
</dbReference>